<evidence type="ECO:0000256" key="1">
    <source>
        <dbReference type="SAM" id="MobiDB-lite"/>
    </source>
</evidence>
<keyword evidence="2" id="KW-0732">Signal</keyword>
<evidence type="ECO:0000313" key="3">
    <source>
        <dbReference type="EMBL" id="MBB5598073.1"/>
    </source>
</evidence>
<evidence type="ECO:0000256" key="2">
    <source>
        <dbReference type="SAM" id="SignalP"/>
    </source>
</evidence>
<keyword evidence="4" id="KW-1185">Reference proteome</keyword>
<organism evidence="3 4">
    <name type="scientific">Neomicrococcus lactis</name>
    <dbReference type="NCBI Taxonomy" id="732241"/>
    <lineage>
        <taxon>Bacteria</taxon>
        <taxon>Bacillati</taxon>
        <taxon>Actinomycetota</taxon>
        <taxon>Actinomycetes</taxon>
        <taxon>Micrococcales</taxon>
        <taxon>Micrococcaceae</taxon>
        <taxon>Neomicrococcus</taxon>
    </lineage>
</organism>
<evidence type="ECO:0000313" key="4">
    <source>
        <dbReference type="Proteomes" id="UP000523863"/>
    </source>
</evidence>
<sequence length="150" mass="15907">MQKHCFAGGVGLAFVAFVASASSAAPKLATDSTRPSNYAGYESQYGDWRSNFIEWVRKYGGDAKVAADNEGIVGAIIKGRPTSKDGLDQVCVSEVGAPPELPPSSPEFWQGMYAVHVESGGNLDEALRSCPQPKPREAEEKGQQLAGQSS</sequence>
<dbReference type="EMBL" id="JACHBL010000001">
    <property type="protein sequence ID" value="MBB5598073.1"/>
    <property type="molecule type" value="Genomic_DNA"/>
</dbReference>
<reference evidence="3 4" key="1">
    <citation type="submission" date="2020-08" db="EMBL/GenBank/DDBJ databases">
        <title>Sequencing the genomes of 1000 actinobacteria strains.</title>
        <authorList>
            <person name="Klenk H.-P."/>
        </authorList>
    </citation>
    <scope>NUCLEOTIDE SEQUENCE [LARGE SCALE GENOMIC DNA]</scope>
    <source>
        <strain evidence="3 4">DSM 23694</strain>
    </source>
</reference>
<feature type="signal peptide" evidence="2">
    <location>
        <begin position="1"/>
        <end position="24"/>
    </location>
</feature>
<gene>
    <name evidence="3" type="ORF">BKA12_001153</name>
</gene>
<proteinExistence type="predicted"/>
<protein>
    <recommendedName>
        <fullName evidence="5">DUF732 domain-containing protein</fullName>
    </recommendedName>
</protein>
<comment type="caution">
    <text evidence="3">The sequence shown here is derived from an EMBL/GenBank/DDBJ whole genome shotgun (WGS) entry which is preliminary data.</text>
</comment>
<dbReference type="Proteomes" id="UP000523863">
    <property type="component" value="Unassembled WGS sequence"/>
</dbReference>
<evidence type="ECO:0008006" key="5">
    <source>
        <dbReference type="Google" id="ProtNLM"/>
    </source>
</evidence>
<feature type="chain" id="PRO_5030829620" description="DUF732 domain-containing protein" evidence="2">
    <location>
        <begin position="25"/>
        <end position="150"/>
    </location>
</feature>
<name>A0A7W8YAQ1_9MICC</name>
<accession>A0A7W8YAQ1</accession>
<dbReference type="AlphaFoldDB" id="A0A7W8YAQ1"/>
<feature type="region of interest" description="Disordered" evidence="1">
    <location>
        <begin position="124"/>
        <end position="150"/>
    </location>
</feature>